<dbReference type="Proteomes" id="UP001597062">
    <property type="component" value="Unassembled WGS sequence"/>
</dbReference>
<proteinExistence type="predicted"/>
<dbReference type="RefSeq" id="WP_386108030.1">
    <property type="nucleotide sequence ID" value="NZ_JBHTJR010000050.1"/>
</dbReference>
<dbReference type="InterPro" id="IPR000182">
    <property type="entry name" value="GNAT_dom"/>
</dbReference>
<keyword evidence="3" id="KW-1185">Reference proteome</keyword>
<evidence type="ECO:0000313" key="3">
    <source>
        <dbReference type="Proteomes" id="UP001597062"/>
    </source>
</evidence>
<dbReference type="PANTHER" id="PTHR42791:SF1">
    <property type="entry name" value="N-ACETYLTRANSFERASE DOMAIN-CONTAINING PROTEIN"/>
    <property type="match status" value="1"/>
</dbReference>
<evidence type="ECO:0000259" key="1">
    <source>
        <dbReference type="PROSITE" id="PS51186"/>
    </source>
</evidence>
<evidence type="ECO:0000313" key="2">
    <source>
        <dbReference type="EMBL" id="MFD0993603.1"/>
    </source>
</evidence>
<accession>A0ABW3JVF9</accession>
<dbReference type="CDD" id="cd04301">
    <property type="entry name" value="NAT_SF"/>
    <property type="match status" value="1"/>
</dbReference>
<keyword evidence="2" id="KW-0012">Acyltransferase</keyword>
<comment type="caution">
    <text evidence="2">The sequence shown here is derived from an EMBL/GenBank/DDBJ whole genome shotgun (WGS) entry which is preliminary data.</text>
</comment>
<dbReference type="SUPFAM" id="SSF55729">
    <property type="entry name" value="Acyl-CoA N-acyltransferases (Nat)"/>
    <property type="match status" value="1"/>
</dbReference>
<feature type="domain" description="N-acetyltransferase" evidence="1">
    <location>
        <begin position="1"/>
        <end position="184"/>
    </location>
</feature>
<keyword evidence="2" id="KW-0808">Transferase</keyword>
<name>A0ABW3JVF9_9FLAO</name>
<gene>
    <name evidence="2" type="ORF">ACFQ1U_10340</name>
</gene>
<dbReference type="InterPro" id="IPR016181">
    <property type="entry name" value="Acyl_CoA_acyltransferase"/>
</dbReference>
<organism evidence="2 3">
    <name type="scientific">Tenacibaculum geojense</name>
    <dbReference type="NCBI Taxonomy" id="915352"/>
    <lineage>
        <taxon>Bacteria</taxon>
        <taxon>Pseudomonadati</taxon>
        <taxon>Bacteroidota</taxon>
        <taxon>Flavobacteriia</taxon>
        <taxon>Flavobacteriales</taxon>
        <taxon>Flavobacteriaceae</taxon>
        <taxon>Tenacibaculum</taxon>
    </lineage>
</organism>
<dbReference type="EMBL" id="JBHTJR010000050">
    <property type="protein sequence ID" value="MFD0993603.1"/>
    <property type="molecule type" value="Genomic_DNA"/>
</dbReference>
<dbReference type="EC" id="2.3.1.-" evidence="2"/>
<sequence>MRKATFNDKDLVVDILSQSFNENKSINFVVKQDKKRAQRVKTLMEYSFFTGMSSGAVYIDDTNLACAIFLHEKKTTLSSILWDLKLVFKVIGIKNVFNVLKREQEIAKNQPKSDFKHLWYLGVFPKSQGKGIGSKFLTDLLDFYKNDLIYLETSTLRNLPLYKRHGFSIINEINLGYKLFILKK</sequence>
<dbReference type="Pfam" id="PF00583">
    <property type="entry name" value="Acetyltransf_1"/>
    <property type="match status" value="1"/>
</dbReference>
<dbReference type="InterPro" id="IPR052523">
    <property type="entry name" value="Trichothecene_AcTrans"/>
</dbReference>
<dbReference type="GO" id="GO:0016746">
    <property type="term" value="F:acyltransferase activity"/>
    <property type="evidence" value="ECO:0007669"/>
    <property type="project" value="UniProtKB-KW"/>
</dbReference>
<protein>
    <submittedName>
        <fullName evidence="2">GNAT family N-acetyltransferase</fullName>
        <ecNumber evidence="2">2.3.1.-</ecNumber>
    </submittedName>
</protein>
<dbReference type="PROSITE" id="PS51186">
    <property type="entry name" value="GNAT"/>
    <property type="match status" value="1"/>
</dbReference>
<dbReference type="PANTHER" id="PTHR42791">
    <property type="entry name" value="GNAT FAMILY ACETYLTRANSFERASE"/>
    <property type="match status" value="1"/>
</dbReference>
<dbReference type="Gene3D" id="3.40.630.30">
    <property type="match status" value="1"/>
</dbReference>
<reference evidence="3" key="1">
    <citation type="journal article" date="2019" name="Int. J. Syst. Evol. Microbiol.">
        <title>The Global Catalogue of Microorganisms (GCM) 10K type strain sequencing project: providing services to taxonomists for standard genome sequencing and annotation.</title>
        <authorList>
            <consortium name="The Broad Institute Genomics Platform"/>
            <consortium name="The Broad Institute Genome Sequencing Center for Infectious Disease"/>
            <person name="Wu L."/>
            <person name="Ma J."/>
        </authorList>
    </citation>
    <scope>NUCLEOTIDE SEQUENCE [LARGE SCALE GENOMIC DNA]</scope>
    <source>
        <strain evidence="3">CCUG 60527</strain>
    </source>
</reference>